<proteinExistence type="predicted"/>
<dbReference type="InterPro" id="IPR036286">
    <property type="entry name" value="LexA/Signal_pep-like_sf"/>
</dbReference>
<evidence type="ECO:0000256" key="1">
    <source>
        <dbReference type="ARBA" id="ARBA00023015"/>
    </source>
</evidence>
<dbReference type="PANTHER" id="PTHR40661:SF3">
    <property type="entry name" value="FELS-1 PROPHAGE TRANSCRIPTIONAL REGULATOR"/>
    <property type="match status" value="1"/>
</dbReference>
<dbReference type="InterPro" id="IPR015927">
    <property type="entry name" value="Peptidase_S24_S26A/B/C"/>
</dbReference>
<accession>A0A8J7RLY3</accession>
<dbReference type="RefSeq" id="WP_209335652.1">
    <property type="nucleotide sequence ID" value="NZ_JAGIYY010000004.1"/>
</dbReference>
<dbReference type="AlphaFoldDB" id="A0A8J7RLY3"/>
<comment type="caution">
    <text evidence="5">The sequence shown here is derived from an EMBL/GenBank/DDBJ whole genome shotgun (WGS) entry which is preliminary data.</text>
</comment>
<dbReference type="SUPFAM" id="SSF47413">
    <property type="entry name" value="lambda repressor-like DNA-binding domains"/>
    <property type="match status" value="1"/>
</dbReference>
<feature type="domain" description="HTH cro/C1-type" evidence="4">
    <location>
        <begin position="19"/>
        <end position="73"/>
    </location>
</feature>
<keyword evidence="2" id="KW-0238">DNA-binding</keyword>
<evidence type="ECO:0000259" key="4">
    <source>
        <dbReference type="PROSITE" id="PS50943"/>
    </source>
</evidence>
<evidence type="ECO:0000313" key="6">
    <source>
        <dbReference type="Proteomes" id="UP000666240"/>
    </source>
</evidence>
<dbReference type="Gene3D" id="2.10.109.10">
    <property type="entry name" value="Umud Fragment, subunit A"/>
    <property type="match status" value="1"/>
</dbReference>
<dbReference type="InterPro" id="IPR039418">
    <property type="entry name" value="LexA-like"/>
</dbReference>
<dbReference type="SMART" id="SM00530">
    <property type="entry name" value="HTH_XRE"/>
    <property type="match status" value="1"/>
</dbReference>
<sequence length="239" mass="25994">MLLMARAKNEKSAAIGAAIREARTRRGKVMREVAAHLGIDTAAVGNWETGRNLPSTQNLLSVAEFLQVDAVALGKGRVIFNEEDASSSKLNEAEIVSDPAPFPAGPNDVQILGASVGGEEGDFTFNGQIIGYTRRPPGIAHLNNVFAVHVIGDSMEPRFEPGDMIYCSSRTAVSGDDIVIEMFPEEGETVGKAYIKRLVRRAGGELVCMQYNPPKEVTFNVYALKRVYRVIPLRELVGF</sequence>
<dbReference type="CDD" id="cd00093">
    <property type="entry name" value="HTH_XRE"/>
    <property type="match status" value="1"/>
</dbReference>
<evidence type="ECO:0000313" key="5">
    <source>
        <dbReference type="EMBL" id="MBP0439611.1"/>
    </source>
</evidence>
<reference evidence="5" key="1">
    <citation type="submission" date="2021-03" db="EMBL/GenBank/DDBJ databases">
        <title>Genome sequencing and assembly of Tianweitania sediminis.</title>
        <authorList>
            <person name="Chhetri G."/>
        </authorList>
    </citation>
    <scope>NUCLEOTIDE SEQUENCE</scope>
    <source>
        <strain evidence="5">Z8</strain>
    </source>
</reference>
<dbReference type="Pfam" id="PF00717">
    <property type="entry name" value="Peptidase_S24"/>
    <property type="match status" value="1"/>
</dbReference>
<dbReference type="InterPro" id="IPR001387">
    <property type="entry name" value="Cro/C1-type_HTH"/>
</dbReference>
<keyword evidence="3" id="KW-0804">Transcription</keyword>
<dbReference type="Proteomes" id="UP000666240">
    <property type="component" value="Unassembled WGS sequence"/>
</dbReference>
<dbReference type="Gene3D" id="1.10.260.40">
    <property type="entry name" value="lambda repressor-like DNA-binding domains"/>
    <property type="match status" value="1"/>
</dbReference>
<dbReference type="Pfam" id="PF01381">
    <property type="entry name" value="HTH_3"/>
    <property type="match status" value="1"/>
</dbReference>
<dbReference type="PROSITE" id="PS50943">
    <property type="entry name" value="HTH_CROC1"/>
    <property type="match status" value="1"/>
</dbReference>
<name>A0A8J7RLY3_9HYPH</name>
<evidence type="ECO:0000256" key="3">
    <source>
        <dbReference type="ARBA" id="ARBA00023163"/>
    </source>
</evidence>
<gene>
    <name evidence="5" type="ORF">J5Y06_13200</name>
</gene>
<evidence type="ECO:0000256" key="2">
    <source>
        <dbReference type="ARBA" id="ARBA00023125"/>
    </source>
</evidence>
<dbReference type="PANTHER" id="PTHR40661">
    <property type="match status" value="1"/>
</dbReference>
<keyword evidence="6" id="KW-1185">Reference proteome</keyword>
<dbReference type="EMBL" id="JAGIYY010000004">
    <property type="protein sequence ID" value="MBP0439611.1"/>
    <property type="molecule type" value="Genomic_DNA"/>
</dbReference>
<protein>
    <submittedName>
        <fullName evidence="5">Helix-turn-helix domain-containing protein</fullName>
    </submittedName>
</protein>
<dbReference type="GO" id="GO:0003677">
    <property type="term" value="F:DNA binding"/>
    <property type="evidence" value="ECO:0007669"/>
    <property type="project" value="UniProtKB-KW"/>
</dbReference>
<dbReference type="CDD" id="cd06529">
    <property type="entry name" value="S24_LexA-like"/>
    <property type="match status" value="1"/>
</dbReference>
<organism evidence="5 6">
    <name type="scientific">Tianweitania sediminis</name>
    <dbReference type="NCBI Taxonomy" id="1502156"/>
    <lineage>
        <taxon>Bacteria</taxon>
        <taxon>Pseudomonadati</taxon>
        <taxon>Pseudomonadota</taxon>
        <taxon>Alphaproteobacteria</taxon>
        <taxon>Hyphomicrobiales</taxon>
        <taxon>Phyllobacteriaceae</taxon>
        <taxon>Tianweitania</taxon>
    </lineage>
</organism>
<keyword evidence="1" id="KW-0805">Transcription regulation</keyword>
<dbReference type="SUPFAM" id="SSF51306">
    <property type="entry name" value="LexA/Signal peptidase"/>
    <property type="match status" value="1"/>
</dbReference>
<dbReference type="InterPro" id="IPR010982">
    <property type="entry name" value="Lambda_DNA-bd_dom_sf"/>
</dbReference>